<keyword evidence="3" id="KW-1185">Reference proteome</keyword>
<feature type="compositionally biased region" description="Basic and acidic residues" evidence="1">
    <location>
        <begin position="209"/>
        <end position="227"/>
    </location>
</feature>
<evidence type="ECO:0000256" key="1">
    <source>
        <dbReference type="SAM" id="MobiDB-lite"/>
    </source>
</evidence>
<sequence length="292" mass="34184">MMAALDTKAKAKKTLGTVDYVESSEFAQGILPTKKDVIQNMLYLLHPKRAGQAQRSKEDAAQLLAELLQEHWLFCNLYTIATQSIKKHILKVYEEFSKLYQSRKRRKNELFTQKADDFNRSSEQLFDIFCTDTGTREKLEQYSGVKMTDIEWKFLEDQRSERKMYFEDFVDKKQMETIERRRKVESLEHFRKIAEEEKDACKRKGMTSNRDEQPVEDVSSRKKDDPCLGRSKGIGNFSHKAKRKRLSSGWITGTASSTSYSESVAPECQHIRMSIRKVRPGFYETFDKYENC</sequence>
<gene>
    <name evidence="2" type="ORF">PODLI_1B009551</name>
</gene>
<dbReference type="EMBL" id="OX395130">
    <property type="protein sequence ID" value="CAI5775327.1"/>
    <property type="molecule type" value="Genomic_DNA"/>
</dbReference>
<evidence type="ECO:0000313" key="2">
    <source>
        <dbReference type="EMBL" id="CAI5775327.1"/>
    </source>
</evidence>
<organism evidence="2 3">
    <name type="scientific">Podarcis lilfordi</name>
    <name type="common">Lilford's wall lizard</name>
    <dbReference type="NCBI Taxonomy" id="74358"/>
    <lineage>
        <taxon>Eukaryota</taxon>
        <taxon>Metazoa</taxon>
        <taxon>Chordata</taxon>
        <taxon>Craniata</taxon>
        <taxon>Vertebrata</taxon>
        <taxon>Euteleostomi</taxon>
        <taxon>Lepidosauria</taxon>
        <taxon>Squamata</taxon>
        <taxon>Bifurcata</taxon>
        <taxon>Unidentata</taxon>
        <taxon>Episquamata</taxon>
        <taxon>Laterata</taxon>
        <taxon>Lacertibaenia</taxon>
        <taxon>Lacertidae</taxon>
        <taxon>Podarcis</taxon>
    </lineage>
</organism>
<name>A0AA35P899_9SAUR</name>
<evidence type="ECO:0000313" key="3">
    <source>
        <dbReference type="Proteomes" id="UP001178461"/>
    </source>
</evidence>
<protein>
    <submittedName>
        <fullName evidence="2">Uncharacterized protein</fullName>
    </submittedName>
</protein>
<feature type="region of interest" description="Disordered" evidence="1">
    <location>
        <begin position="201"/>
        <end position="240"/>
    </location>
</feature>
<reference evidence="2" key="1">
    <citation type="submission" date="2022-12" db="EMBL/GenBank/DDBJ databases">
        <authorList>
            <person name="Alioto T."/>
            <person name="Alioto T."/>
            <person name="Gomez Garrido J."/>
        </authorList>
    </citation>
    <scope>NUCLEOTIDE SEQUENCE</scope>
</reference>
<accession>A0AA35P899</accession>
<proteinExistence type="predicted"/>
<dbReference type="Proteomes" id="UP001178461">
    <property type="component" value="Chromosome 5"/>
</dbReference>
<dbReference type="AlphaFoldDB" id="A0AA35P899"/>